<reference evidence="2" key="1">
    <citation type="journal article" date="2023" name="Mol. Phylogenet. Evol.">
        <title>Genome-scale phylogeny and comparative genomics of the fungal order Sordariales.</title>
        <authorList>
            <person name="Hensen N."/>
            <person name="Bonometti L."/>
            <person name="Westerberg I."/>
            <person name="Brannstrom I.O."/>
            <person name="Guillou S."/>
            <person name="Cros-Aarteil S."/>
            <person name="Calhoun S."/>
            <person name="Haridas S."/>
            <person name="Kuo A."/>
            <person name="Mondo S."/>
            <person name="Pangilinan J."/>
            <person name="Riley R."/>
            <person name="LaButti K."/>
            <person name="Andreopoulos B."/>
            <person name="Lipzen A."/>
            <person name="Chen C."/>
            <person name="Yan M."/>
            <person name="Daum C."/>
            <person name="Ng V."/>
            <person name="Clum A."/>
            <person name="Steindorff A."/>
            <person name="Ohm R.A."/>
            <person name="Martin F."/>
            <person name="Silar P."/>
            <person name="Natvig D.O."/>
            <person name="Lalanne C."/>
            <person name="Gautier V."/>
            <person name="Ament-Velasquez S.L."/>
            <person name="Kruys A."/>
            <person name="Hutchinson M.I."/>
            <person name="Powell A.J."/>
            <person name="Barry K."/>
            <person name="Miller A.N."/>
            <person name="Grigoriev I.V."/>
            <person name="Debuchy R."/>
            <person name="Gladieux P."/>
            <person name="Hiltunen Thoren M."/>
            <person name="Johannesson H."/>
        </authorList>
    </citation>
    <scope>NUCLEOTIDE SEQUENCE</scope>
    <source>
        <strain evidence="2">CBS 955.72</strain>
    </source>
</reference>
<protein>
    <submittedName>
        <fullName evidence="2">Uncharacterized protein</fullName>
    </submittedName>
</protein>
<dbReference type="EMBL" id="JAUIQD010000006">
    <property type="protein sequence ID" value="KAK3346328.1"/>
    <property type="molecule type" value="Genomic_DNA"/>
</dbReference>
<gene>
    <name evidence="2" type="ORF">B0T25DRAFT_276767</name>
</gene>
<evidence type="ECO:0000313" key="2">
    <source>
        <dbReference type="EMBL" id="KAK3346328.1"/>
    </source>
</evidence>
<feature type="compositionally biased region" description="Acidic residues" evidence="1">
    <location>
        <begin position="159"/>
        <end position="174"/>
    </location>
</feature>
<organism evidence="2 3">
    <name type="scientific">Lasiosphaeria hispida</name>
    <dbReference type="NCBI Taxonomy" id="260671"/>
    <lineage>
        <taxon>Eukaryota</taxon>
        <taxon>Fungi</taxon>
        <taxon>Dikarya</taxon>
        <taxon>Ascomycota</taxon>
        <taxon>Pezizomycotina</taxon>
        <taxon>Sordariomycetes</taxon>
        <taxon>Sordariomycetidae</taxon>
        <taxon>Sordariales</taxon>
        <taxon>Lasiosphaeriaceae</taxon>
        <taxon>Lasiosphaeria</taxon>
    </lineage>
</organism>
<reference evidence="2" key="2">
    <citation type="submission" date="2023-06" db="EMBL/GenBank/DDBJ databases">
        <authorList>
            <consortium name="Lawrence Berkeley National Laboratory"/>
            <person name="Haridas S."/>
            <person name="Hensen N."/>
            <person name="Bonometti L."/>
            <person name="Westerberg I."/>
            <person name="Brannstrom I.O."/>
            <person name="Guillou S."/>
            <person name="Cros-Aarteil S."/>
            <person name="Calhoun S."/>
            <person name="Kuo A."/>
            <person name="Mondo S."/>
            <person name="Pangilinan J."/>
            <person name="Riley R."/>
            <person name="Labutti K."/>
            <person name="Andreopoulos B."/>
            <person name="Lipzen A."/>
            <person name="Chen C."/>
            <person name="Yanf M."/>
            <person name="Daum C."/>
            <person name="Ng V."/>
            <person name="Clum A."/>
            <person name="Steindorff A."/>
            <person name="Ohm R."/>
            <person name="Martin F."/>
            <person name="Silar P."/>
            <person name="Natvig D."/>
            <person name="Lalanne C."/>
            <person name="Gautier V."/>
            <person name="Ament-Velasquez S.L."/>
            <person name="Kruys A."/>
            <person name="Hutchinson M.I."/>
            <person name="Powell A.J."/>
            <person name="Barry K."/>
            <person name="Miller A.N."/>
            <person name="Grigoriev I.V."/>
            <person name="Debuchy R."/>
            <person name="Gladieux P."/>
            <person name="Thoren M.H."/>
            <person name="Johannesson H."/>
        </authorList>
    </citation>
    <scope>NUCLEOTIDE SEQUENCE</scope>
    <source>
        <strain evidence="2">CBS 955.72</strain>
    </source>
</reference>
<evidence type="ECO:0000256" key="1">
    <source>
        <dbReference type="SAM" id="MobiDB-lite"/>
    </source>
</evidence>
<comment type="caution">
    <text evidence="2">The sequence shown here is derived from an EMBL/GenBank/DDBJ whole genome shotgun (WGS) entry which is preliminary data.</text>
</comment>
<keyword evidence="3" id="KW-1185">Reference proteome</keyword>
<feature type="compositionally biased region" description="Polar residues" evidence="1">
    <location>
        <begin position="82"/>
        <end position="92"/>
    </location>
</feature>
<feature type="region of interest" description="Disordered" evidence="1">
    <location>
        <begin position="26"/>
        <end position="56"/>
    </location>
</feature>
<feature type="compositionally biased region" description="Basic residues" evidence="1">
    <location>
        <begin position="144"/>
        <end position="153"/>
    </location>
</feature>
<sequence length="257" mass="27435">MRSHPYTPPPPLPPLLDDLADELASILPNQTPGPRRASDTSEIELGQLDPDTSRLLPVRPKRHHVRVQGRLVLVRSISTANLRHPSSPSTLTVNRAVSASRRGSSGSPPLNRAGSGGSGPKTPTGSAAPGAGYESALGSAPAARGRKPRGRRRWSLDDGAVEEDGSETETEEEARDTVIRDRQLRGYGIGGAGNIRRPTDVAHFSSKRSSMMLLSGVLPSSAPTTPTSPTAPDRRRWNIREMFGLADRKGKGKITAL</sequence>
<feature type="compositionally biased region" description="Low complexity" evidence="1">
    <location>
        <begin position="93"/>
        <end position="112"/>
    </location>
</feature>
<feature type="region of interest" description="Disordered" evidence="1">
    <location>
        <begin position="82"/>
        <end position="177"/>
    </location>
</feature>
<dbReference type="Proteomes" id="UP001275084">
    <property type="component" value="Unassembled WGS sequence"/>
</dbReference>
<proteinExistence type="predicted"/>
<evidence type="ECO:0000313" key="3">
    <source>
        <dbReference type="Proteomes" id="UP001275084"/>
    </source>
</evidence>
<name>A0AAJ0HB27_9PEZI</name>
<accession>A0AAJ0HB27</accession>
<dbReference type="AlphaFoldDB" id="A0AAJ0HB27"/>